<gene>
    <name evidence="1" type="ORF">BMAGN_1386</name>
</gene>
<sequence length="150" mass="17626">MDGDGHCVYFFPRYMLNMLMHDVQRPELTQLYCVLSGEALNPEHPAHQFFAGRHMRNWEMIGSMNWIVPPSVNEEQFYNLYTLVTSAMDGIENRWLADDSINPIEEWINFSQIIFPEHEWTGFRDPTEREGDDSACLFNLTLSQRESMTN</sequence>
<evidence type="ECO:0000313" key="2">
    <source>
        <dbReference type="Proteomes" id="UP000029052"/>
    </source>
</evidence>
<dbReference type="Proteomes" id="UP000029052">
    <property type="component" value="Unassembled WGS sequence"/>
</dbReference>
<reference evidence="1 2" key="1">
    <citation type="submission" date="2014-03" db="EMBL/GenBank/DDBJ databases">
        <title>Genomics of Bifidobacteria.</title>
        <authorList>
            <person name="Ventura M."/>
            <person name="Milani C."/>
            <person name="Lugli G.A."/>
        </authorList>
    </citation>
    <scope>NUCLEOTIDE SEQUENCE [LARGE SCALE GENOMIC DNA]</scope>
    <source>
        <strain evidence="1 2">LMG 11591</strain>
    </source>
</reference>
<accession>A0A087B822</accession>
<keyword evidence="2" id="KW-1185">Reference proteome</keyword>
<dbReference type="AlphaFoldDB" id="A0A087B822"/>
<dbReference type="STRING" id="1692.BMAGN_1386"/>
<dbReference type="eggNOG" id="COG1309">
    <property type="taxonomic scope" value="Bacteria"/>
</dbReference>
<evidence type="ECO:0000313" key="1">
    <source>
        <dbReference type="EMBL" id="KFI67172.1"/>
    </source>
</evidence>
<name>A0A087B822_9BIFI</name>
<dbReference type="EMBL" id="JGZB01000011">
    <property type="protein sequence ID" value="KFI67172.1"/>
    <property type="molecule type" value="Genomic_DNA"/>
</dbReference>
<protein>
    <submittedName>
        <fullName evidence="1">TetR family transcriptional regulator</fullName>
    </submittedName>
</protein>
<comment type="caution">
    <text evidence="1">The sequence shown here is derived from an EMBL/GenBank/DDBJ whole genome shotgun (WGS) entry which is preliminary data.</text>
</comment>
<organism evidence="1 2">
    <name type="scientific">Bifidobacterium magnum</name>
    <dbReference type="NCBI Taxonomy" id="1692"/>
    <lineage>
        <taxon>Bacteria</taxon>
        <taxon>Bacillati</taxon>
        <taxon>Actinomycetota</taxon>
        <taxon>Actinomycetes</taxon>
        <taxon>Bifidobacteriales</taxon>
        <taxon>Bifidobacteriaceae</taxon>
        <taxon>Bifidobacterium</taxon>
    </lineage>
</organism>
<proteinExistence type="predicted"/>